<dbReference type="InterPro" id="IPR014830">
    <property type="entry name" value="Glycolipid_transfer_prot_dom"/>
</dbReference>
<dbReference type="GO" id="GO:0032691">
    <property type="term" value="P:negative regulation of interleukin-1 beta production"/>
    <property type="evidence" value="ECO:0007669"/>
    <property type="project" value="UniProtKB-ARBA"/>
</dbReference>
<keyword evidence="4" id="KW-1185">Reference proteome</keyword>
<gene>
    <name evidence="3" type="ORF">GWI33_015726</name>
</gene>
<dbReference type="GO" id="GO:1902388">
    <property type="term" value="F:ceramide 1-phosphate transfer activity"/>
    <property type="evidence" value="ECO:0007669"/>
    <property type="project" value="TreeGrafter"/>
</dbReference>
<protein>
    <recommendedName>
        <fullName evidence="2">Glycolipid transfer protein domain-containing protein</fullName>
    </recommendedName>
</protein>
<proteinExistence type="inferred from homology"/>
<dbReference type="AlphaFoldDB" id="A0A834I2V1"/>
<dbReference type="PANTHER" id="PTHR10219:SF43">
    <property type="entry name" value="GLYCOLIPID TRANSFER PROTEIN DOMAIN-CONTAINING PROTEIN"/>
    <property type="match status" value="1"/>
</dbReference>
<feature type="domain" description="Glycolipid transfer protein" evidence="2">
    <location>
        <begin position="28"/>
        <end position="174"/>
    </location>
</feature>
<evidence type="ECO:0000313" key="3">
    <source>
        <dbReference type="EMBL" id="KAF7271371.1"/>
    </source>
</evidence>
<organism evidence="3 4">
    <name type="scientific">Rhynchophorus ferrugineus</name>
    <name type="common">Red palm weevil</name>
    <name type="synonym">Curculio ferrugineus</name>
    <dbReference type="NCBI Taxonomy" id="354439"/>
    <lineage>
        <taxon>Eukaryota</taxon>
        <taxon>Metazoa</taxon>
        <taxon>Ecdysozoa</taxon>
        <taxon>Arthropoda</taxon>
        <taxon>Hexapoda</taxon>
        <taxon>Insecta</taxon>
        <taxon>Pterygota</taxon>
        <taxon>Neoptera</taxon>
        <taxon>Endopterygota</taxon>
        <taxon>Coleoptera</taxon>
        <taxon>Polyphaga</taxon>
        <taxon>Cucujiformia</taxon>
        <taxon>Curculionidae</taxon>
        <taxon>Dryophthorinae</taxon>
        <taxon>Rhynchophorus</taxon>
    </lineage>
</organism>
<dbReference type="GO" id="GO:0005829">
    <property type="term" value="C:cytosol"/>
    <property type="evidence" value="ECO:0007669"/>
    <property type="project" value="TreeGrafter"/>
</dbReference>
<sequence length="214" mass="24699">MAQKNAEKFNLKVVHDKFEASLQEEDDVDLELYLESFEELSKFFTLMGTVFGFVSNDLQQKIEHLNSLLKDNDTTHKYKTVKTMIEHEKENGLLNRNGYVSGSRTLLRIHRGLDFIRLFLKKVGELQDEETTSVACREAYDSTLAKHHSFIIKNCAKVAMYTLPTREQLLKKVCGDEEDIQRALNILPKTLESTAIVFTRIENLYTINDLHSLP</sequence>
<dbReference type="SUPFAM" id="SSF110004">
    <property type="entry name" value="Glycolipid transfer protein, GLTP"/>
    <property type="match status" value="1"/>
</dbReference>
<dbReference type="GO" id="GO:1902387">
    <property type="term" value="F:ceramide 1-phosphate binding"/>
    <property type="evidence" value="ECO:0007669"/>
    <property type="project" value="TreeGrafter"/>
</dbReference>
<dbReference type="GO" id="GO:0016020">
    <property type="term" value="C:membrane"/>
    <property type="evidence" value="ECO:0007669"/>
    <property type="project" value="TreeGrafter"/>
</dbReference>
<dbReference type="InterPro" id="IPR036497">
    <property type="entry name" value="GLTP_sf"/>
</dbReference>
<comment type="caution">
    <text evidence="3">The sequence shown here is derived from an EMBL/GenBank/DDBJ whole genome shotgun (WGS) entry which is preliminary data.</text>
</comment>
<comment type="similarity">
    <text evidence="1">Belongs to the GLTP family.</text>
</comment>
<dbReference type="EMBL" id="JAACXV010013969">
    <property type="protein sequence ID" value="KAF7271371.1"/>
    <property type="molecule type" value="Genomic_DNA"/>
</dbReference>
<dbReference type="OrthoDB" id="116883at2759"/>
<evidence type="ECO:0000256" key="1">
    <source>
        <dbReference type="ARBA" id="ARBA00007148"/>
    </source>
</evidence>
<evidence type="ECO:0000259" key="2">
    <source>
        <dbReference type="Pfam" id="PF08718"/>
    </source>
</evidence>
<name>A0A834I2V1_RHYFE</name>
<dbReference type="FunFam" id="1.10.3520.10:FF:000002">
    <property type="entry name" value="Ceramide-1-phosphate transfer protein"/>
    <property type="match status" value="1"/>
</dbReference>
<reference evidence="3" key="1">
    <citation type="submission" date="2020-08" db="EMBL/GenBank/DDBJ databases">
        <title>Genome sequencing and assembly of the red palm weevil Rhynchophorus ferrugineus.</title>
        <authorList>
            <person name="Dias G.B."/>
            <person name="Bergman C.M."/>
            <person name="Manee M."/>
        </authorList>
    </citation>
    <scope>NUCLEOTIDE SEQUENCE</scope>
    <source>
        <strain evidence="3">AA-2017</strain>
        <tissue evidence="3">Whole larva</tissue>
    </source>
</reference>
<dbReference type="Gene3D" id="1.10.3520.10">
    <property type="entry name" value="Glycolipid transfer protein"/>
    <property type="match status" value="1"/>
</dbReference>
<dbReference type="Proteomes" id="UP000625711">
    <property type="component" value="Unassembled WGS sequence"/>
</dbReference>
<dbReference type="PANTHER" id="PTHR10219">
    <property type="entry name" value="GLYCOLIPID TRANSFER PROTEIN-RELATED"/>
    <property type="match status" value="1"/>
</dbReference>
<dbReference type="Pfam" id="PF08718">
    <property type="entry name" value="GLTP"/>
    <property type="match status" value="1"/>
</dbReference>
<evidence type="ECO:0000313" key="4">
    <source>
        <dbReference type="Proteomes" id="UP000625711"/>
    </source>
</evidence>
<accession>A0A834I2V1</accession>